<dbReference type="PROSITE" id="PS50893">
    <property type="entry name" value="ABC_TRANSPORTER_2"/>
    <property type="match status" value="1"/>
</dbReference>
<dbReference type="Gene3D" id="3.40.50.300">
    <property type="entry name" value="P-loop containing nucleotide triphosphate hydrolases"/>
    <property type="match status" value="1"/>
</dbReference>
<feature type="domain" description="ABC transporter" evidence="4">
    <location>
        <begin position="5"/>
        <end position="236"/>
    </location>
</feature>
<keyword evidence="3 5" id="KW-0067">ATP-binding</keyword>
<dbReference type="GO" id="GO:0005524">
    <property type="term" value="F:ATP binding"/>
    <property type="evidence" value="ECO:0007669"/>
    <property type="project" value="UniProtKB-KW"/>
</dbReference>
<dbReference type="SUPFAM" id="SSF52540">
    <property type="entry name" value="P-loop containing nucleoside triphosphate hydrolases"/>
    <property type="match status" value="1"/>
</dbReference>
<dbReference type="RefSeq" id="WP_346053830.1">
    <property type="nucleotide sequence ID" value="NZ_BAABIB010000059.1"/>
</dbReference>
<name>A0ABP9QGA2_9PSEU</name>
<dbReference type="Proteomes" id="UP001500192">
    <property type="component" value="Unassembled WGS sequence"/>
</dbReference>
<evidence type="ECO:0000313" key="5">
    <source>
        <dbReference type="EMBL" id="GAA5161404.1"/>
    </source>
</evidence>
<proteinExistence type="predicted"/>
<evidence type="ECO:0000256" key="1">
    <source>
        <dbReference type="ARBA" id="ARBA00022448"/>
    </source>
</evidence>
<dbReference type="InterPro" id="IPR027417">
    <property type="entry name" value="P-loop_NTPase"/>
</dbReference>
<dbReference type="EMBL" id="BAABIB010000059">
    <property type="protein sequence ID" value="GAA5161404.1"/>
    <property type="molecule type" value="Genomic_DNA"/>
</dbReference>
<gene>
    <name evidence="5" type="ORF">GCM10023214_26530</name>
</gene>
<dbReference type="PANTHER" id="PTHR45772:SF9">
    <property type="entry name" value="CONSERVED COMPONENT OF ABC TRANSPORTER FOR NATURAL AMINO ACIDS"/>
    <property type="match status" value="1"/>
</dbReference>
<dbReference type="CDD" id="cd03219">
    <property type="entry name" value="ABC_Mj1267_LivG_branched"/>
    <property type="match status" value="1"/>
</dbReference>
<dbReference type="SMART" id="SM00382">
    <property type="entry name" value="AAA"/>
    <property type="match status" value="1"/>
</dbReference>
<dbReference type="InterPro" id="IPR003593">
    <property type="entry name" value="AAA+_ATPase"/>
</dbReference>
<dbReference type="InterPro" id="IPR032823">
    <property type="entry name" value="BCA_ABC_TP_C"/>
</dbReference>
<comment type="caution">
    <text evidence="5">The sequence shown here is derived from an EMBL/GenBank/DDBJ whole genome shotgun (WGS) entry which is preliminary data.</text>
</comment>
<keyword evidence="2" id="KW-0547">Nucleotide-binding</keyword>
<keyword evidence="6" id="KW-1185">Reference proteome</keyword>
<evidence type="ECO:0000256" key="3">
    <source>
        <dbReference type="ARBA" id="ARBA00022840"/>
    </source>
</evidence>
<dbReference type="InterPro" id="IPR051120">
    <property type="entry name" value="ABC_AA/LPS_Transport"/>
</dbReference>
<organism evidence="5 6">
    <name type="scientific">Amycolatopsis dongchuanensis</name>
    <dbReference type="NCBI Taxonomy" id="1070866"/>
    <lineage>
        <taxon>Bacteria</taxon>
        <taxon>Bacillati</taxon>
        <taxon>Actinomycetota</taxon>
        <taxon>Actinomycetes</taxon>
        <taxon>Pseudonocardiales</taxon>
        <taxon>Pseudonocardiaceae</taxon>
        <taxon>Amycolatopsis</taxon>
    </lineage>
</organism>
<accession>A0ABP9QGA2</accession>
<dbReference type="Pfam" id="PF12399">
    <property type="entry name" value="BCA_ABC_TP_C"/>
    <property type="match status" value="1"/>
</dbReference>
<evidence type="ECO:0000313" key="6">
    <source>
        <dbReference type="Proteomes" id="UP001500192"/>
    </source>
</evidence>
<evidence type="ECO:0000256" key="2">
    <source>
        <dbReference type="ARBA" id="ARBA00022741"/>
    </source>
</evidence>
<dbReference type="Pfam" id="PF00005">
    <property type="entry name" value="ABC_tran"/>
    <property type="match status" value="1"/>
</dbReference>
<protein>
    <submittedName>
        <fullName evidence="5">ABC transporter ATP-binding protein</fullName>
    </submittedName>
</protein>
<dbReference type="InterPro" id="IPR003439">
    <property type="entry name" value="ABC_transporter-like_ATP-bd"/>
</dbReference>
<reference evidence="6" key="1">
    <citation type="journal article" date="2019" name="Int. J. Syst. Evol. Microbiol.">
        <title>The Global Catalogue of Microorganisms (GCM) 10K type strain sequencing project: providing services to taxonomists for standard genome sequencing and annotation.</title>
        <authorList>
            <consortium name="The Broad Institute Genomics Platform"/>
            <consortium name="The Broad Institute Genome Sequencing Center for Infectious Disease"/>
            <person name="Wu L."/>
            <person name="Ma J."/>
        </authorList>
    </citation>
    <scope>NUCLEOTIDE SEQUENCE [LARGE SCALE GENOMIC DNA]</scope>
    <source>
        <strain evidence="6">JCM 18054</strain>
    </source>
</reference>
<sequence>MPHGLEVRGLAKSYGGVRAVDGVSFAAAAGRITGLVGPNGAGKTTVLNLLTGVDRPDAGELLLDGRPVETRQPHRIARLGIVRTFQSARVFPNLDVLDNVLVGADCGRQRDGATERARELLDVFGLGARARDRAADLSSGAQKILELARLLLARPKVILLDEPAAGLSEHETQRLADTLVAARDAGLTVLLVEHNLRLVMGVCEHIVVLDAGKVIATGSPEQVQADAAVRQAYLGGQRVAG</sequence>
<dbReference type="PANTHER" id="PTHR45772">
    <property type="entry name" value="CONSERVED COMPONENT OF ABC TRANSPORTER FOR NATURAL AMINO ACIDS-RELATED"/>
    <property type="match status" value="1"/>
</dbReference>
<keyword evidence="1" id="KW-0813">Transport</keyword>
<evidence type="ECO:0000259" key="4">
    <source>
        <dbReference type="PROSITE" id="PS50893"/>
    </source>
</evidence>